<keyword evidence="2" id="KW-1185">Reference proteome</keyword>
<organism evidence="1 2">
    <name type="scientific">Limnoraphis robusta CCNP1315</name>
    <dbReference type="NCBI Taxonomy" id="3110306"/>
    <lineage>
        <taxon>Bacteria</taxon>
        <taxon>Bacillati</taxon>
        <taxon>Cyanobacteriota</taxon>
        <taxon>Cyanophyceae</taxon>
        <taxon>Oscillatoriophycideae</taxon>
        <taxon>Oscillatoriales</taxon>
        <taxon>Sirenicapillariaceae</taxon>
        <taxon>Limnoraphis</taxon>
    </lineage>
</organism>
<name>A0ABU5U3Y5_9CYAN</name>
<dbReference type="RefSeq" id="WP_323219875.1">
    <property type="nucleotide sequence ID" value="NZ_JAYGHT010000132.1"/>
</dbReference>
<proteinExistence type="predicted"/>
<gene>
    <name evidence="1" type="ORF">VB854_20685</name>
</gene>
<evidence type="ECO:0000313" key="2">
    <source>
        <dbReference type="Proteomes" id="UP001301728"/>
    </source>
</evidence>
<evidence type="ECO:0000313" key="1">
    <source>
        <dbReference type="EMBL" id="MEA5521358.1"/>
    </source>
</evidence>
<dbReference type="EMBL" id="JAYGHT010000132">
    <property type="protein sequence ID" value="MEA5521358.1"/>
    <property type="molecule type" value="Genomic_DNA"/>
</dbReference>
<dbReference type="Gene3D" id="3.20.20.140">
    <property type="entry name" value="Metal-dependent hydrolases"/>
    <property type="match status" value="1"/>
</dbReference>
<reference evidence="1 2" key="1">
    <citation type="submission" date="2023-12" db="EMBL/GenBank/DDBJ databases">
        <title>Baltic Sea Cyanobacteria.</title>
        <authorList>
            <person name="Delbaje E."/>
            <person name="Fewer D.P."/>
            <person name="Shishido T.K."/>
        </authorList>
    </citation>
    <scope>NUCLEOTIDE SEQUENCE [LARGE SCALE GENOMIC DNA]</scope>
    <source>
        <strain evidence="1 2">CCNP 1315</strain>
    </source>
</reference>
<accession>A0ABU5U3Y5</accession>
<comment type="caution">
    <text evidence="1">The sequence shown here is derived from an EMBL/GenBank/DDBJ whole genome shotgun (WGS) entry which is preliminary data.</text>
</comment>
<protein>
    <submittedName>
        <fullName evidence="1">Uncharacterized protein</fullName>
    </submittedName>
</protein>
<dbReference type="Proteomes" id="UP001301728">
    <property type="component" value="Unassembled WGS sequence"/>
</dbReference>
<sequence length="361" mass="41557">MTYFKQTTSSLDKECHDLGVYAYGGLETEKLFKTNTGLAVRLAYRVFEKYQFKYDCLHRNREPERGAHAMMFALVFLMIMAVYVDKNNVNWEAEILKLVQNEHEVVAQEFTKNLLRQCYLAILEGLPKENVKIIESASTRAVNKMLRATKMSPFDDAYTARSAFLKMFDSTYESLFTNASVSFLEIENIDYCEMSQPSDKIPNHILNSKTNLRWLALVASHRRYLAGKDKPENAFNKDLDDAIQKMQEFPSKIVGIDLAGPEGYTYDYELTKQLVHTVLERLKEYINKSGNERVKRVIFRPHVGEGSSLLDVGTTLIEKNPQEFVKRVLRTILKLKSNNVQIDGTYIRRILEEVDAQCVGV</sequence>